<protein>
    <submittedName>
        <fullName evidence="1">DUF3047 domain-containing protein</fullName>
    </submittedName>
</protein>
<keyword evidence="2" id="KW-1185">Reference proteome</keyword>
<accession>A0A418WC08</accession>
<dbReference type="EMBL" id="QYUK01000011">
    <property type="protein sequence ID" value="RJF87540.1"/>
    <property type="molecule type" value="Genomic_DNA"/>
</dbReference>
<sequence>MTDAPKTLPRAYTPSKGTELGIAARLGLRTLRKRLSGKLEKAPDLAAFRRFFTEAVGKLSPGTLVDAKLVDLPANRAPWTATGIRLDAGDKVTTFAMGRVDMAKPLDVWVAPPFQFWAKVGDGPVFRGTRAGHSYVADHGGDLSLASYFPGEWASPDGRLGTDPADFAAMGGGMLAAVLVWAVPIEEGLLRLAALGDHEGLVAGELDRLRHAKAPPAGWKHLWYLGDSETFFRCEEVGRARAIGCVTHRDVAILQYDVEAPLEPGLMLEWQWKVDRLPTSLREDSVPSHDYMSIAVEFDNGQDLTYYWSAALPVGTVYHCPLPTWKDKETHVVLRSGPQGLGTWIAEARDVHADYAAALGGTIPGKVIRIWLIANSLFGRDRGESTFAGIELVQGGQRIPVG</sequence>
<comment type="caution">
    <text evidence="1">The sequence shown here is derived from an EMBL/GenBank/DDBJ whole genome shotgun (WGS) entry which is preliminary data.</text>
</comment>
<dbReference type="Pfam" id="PF11249">
    <property type="entry name" value="DUF3047"/>
    <property type="match status" value="1"/>
</dbReference>
<dbReference type="OrthoDB" id="9775969at2"/>
<evidence type="ECO:0000313" key="2">
    <source>
        <dbReference type="Proteomes" id="UP000284605"/>
    </source>
</evidence>
<name>A0A418WC08_9PROT</name>
<proteinExistence type="predicted"/>
<evidence type="ECO:0000313" key="1">
    <source>
        <dbReference type="EMBL" id="RJF87540.1"/>
    </source>
</evidence>
<reference evidence="1 2" key="1">
    <citation type="submission" date="2018-09" db="EMBL/GenBank/DDBJ databases">
        <authorList>
            <person name="Zhu H."/>
        </authorList>
    </citation>
    <scope>NUCLEOTIDE SEQUENCE [LARGE SCALE GENOMIC DNA]</scope>
    <source>
        <strain evidence="1 2">K1W22B-8</strain>
    </source>
</reference>
<dbReference type="AlphaFoldDB" id="A0A418WC08"/>
<gene>
    <name evidence="1" type="ORF">D3874_11345</name>
</gene>
<organism evidence="1 2">
    <name type="scientific">Oleomonas cavernae</name>
    <dbReference type="NCBI Taxonomy" id="2320859"/>
    <lineage>
        <taxon>Bacteria</taxon>
        <taxon>Pseudomonadati</taxon>
        <taxon>Pseudomonadota</taxon>
        <taxon>Alphaproteobacteria</taxon>
        <taxon>Acetobacterales</taxon>
        <taxon>Acetobacteraceae</taxon>
        <taxon>Oleomonas</taxon>
    </lineage>
</organism>
<dbReference type="Proteomes" id="UP000284605">
    <property type="component" value="Unassembled WGS sequence"/>
</dbReference>
<dbReference type="RefSeq" id="WP_119778179.1">
    <property type="nucleotide sequence ID" value="NZ_QYUK01000011.1"/>
</dbReference>
<dbReference type="InterPro" id="IPR021409">
    <property type="entry name" value="DUF3047"/>
</dbReference>